<dbReference type="Pfam" id="PF12796">
    <property type="entry name" value="Ank_2"/>
    <property type="match status" value="1"/>
</dbReference>
<protein>
    <submittedName>
        <fullName evidence="4">Ankyrin repeats (3 copies)</fullName>
    </submittedName>
</protein>
<name>A0A517RMZ2_9PLAN</name>
<reference evidence="4 5" key="1">
    <citation type="submission" date="2019-02" db="EMBL/GenBank/DDBJ databases">
        <title>Deep-cultivation of Planctomycetes and their phenomic and genomic characterization uncovers novel biology.</title>
        <authorList>
            <person name="Wiegand S."/>
            <person name="Jogler M."/>
            <person name="Boedeker C."/>
            <person name="Pinto D."/>
            <person name="Vollmers J."/>
            <person name="Rivas-Marin E."/>
            <person name="Kohn T."/>
            <person name="Peeters S.H."/>
            <person name="Heuer A."/>
            <person name="Rast P."/>
            <person name="Oberbeckmann S."/>
            <person name="Bunk B."/>
            <person name="Jeske O."/>
            <person name="Meyerdierks A."/>
            <person name="Storesund J.E."/>
            <person name="Kallscheuer N."/>
            <person name="Luecker S."/>
            <person name="Lage O.M."/>
            <person name="Pohl T."/>
            <person name="Merkel B.J."/>
            <person name="Hornburger P."/>
            <person name="Mueller R.-W."/>
            <person name="Bruemmer F."/>
            <person name="Labrenz M."/>
            <person name="Spormann A.M."/>
            <person name="Op den Camp H."/>
            <person name="Overmann J."/>
            <person name="Amann R."/>
            <person name="Jetten M.S.M."/>
            <person name="Mascher T."/>
            <person name="Medema M.H."/>
            <person name="Devos D.P."/>
            <person name="Kaster A.-K."/>
            <person name="Ovreas L."/>
            <person name="Rohde M."/>
            <person name="Galperin M.Y."/>
            <person name="Jogler C."/>
        </authorList>
    </citation>
    <scope>NUCLEOTIDE SEQUENCE [LARGE SCALE GENOMIC DNA]</scope>
    <source>
        <strain evidence="4 5">Pan241w</strain>
    </source>
</reference>
<dbReference type="PROSITE" id="PS51257">
    <property type="entry name" value="PROKAR_LIPOPROTEIN"/>
    <property type="match status" value="1"/>
</dbReference>
<dbReference type="Gene3D" id="1.25.40.20">
    <property type="entry name" value="Ankyrin repeat-containing domain"/>
    <property type="match status" value="1"/>
</dbReference>
<dbReference type="InterPro" id="IPR036770">
    <property type="entry name" value="Ankyrin_rpt-contain_sf"/>
</dbReference>
<dbReference type="PROSITE" id="PS50297">
    <property type="entry name" value="ANK_REP_REGION"/>
    <property type="match status" value="2"/>
</dbReference>
<keyword evidence="1" id="KW-0677">Repeat</keyword>
<dbReference type="PANTHER" id="PTHR24198:SF165">
    <property type="entry name" value="ANKYRIN REPEAT-CONTAINING PROTEIN-RELATED"/>
    <property type="match status" value="1"/>
</dbReference>
<evidence type="ECO:0000256" key="2">
    <source>
        <dbReference type="ARBA" id="ARBA00023043"/>
    </source>
</evidence>
<keyword evidence="5" id="KW-1185">Reference proteome</keyword>
<evidence type="ECO:0000313" key="5">
    <source>
        <dbReference type="Proteomes" id="UP000317171"/>
    </source>
</evidence>
<dbReference type="PANTHER" id="PTHR24198">
    <property type="entry name" value="ANKYRIN REPEAT AND PROTEIN KINASE DOMAIN-CONTAINING PROTEIN"/>
    <property type="match status" value="1"/>
</dbReference>
<feature type="repeat" description="ANK" evidence="3">
    <location>
        <begin position="94"/>
        <end position="126"/>
    </location>
</feature>
<dbReference type="PROSITE" id="PS50088">
    <property type="entry name" value="ANK_REPEAT"/>
    <property type="match status" value="2"/>
</dbReference>
<organism evidence="4 5">
    <name type="scientific">Gimesia alba</name>
    <dbReference type="NCBI Taxonomy" id="2527973"/>
    <lineage>
        <taxon>Bacteria</taxon>
        <taxon>Pseudomonadati</taxon>
        <taxon>Planctomycetota</taxon>
        <taxon>Planctomycetia</taxon>
        <taxon>Planctomycetales</taxon>
        <taxon>Planctomycetaceae</taxon>
        <taxon>Gimesia</taxon>
    </lineage>
</organism>
<accession>A0A517RMZ2</accession>
<dbReference type="InterPro" id="IPR002110">
    <property type="entry name" value="Ankyrin_rpt"/>
</dbReference>
<dbReference type="SUPFAM" id="SSF48403">
    <property type="entry name" value="Ankyrin repeat"/>
    <property type="match status" value="1"/>
</dbReference>
<evidence type="ECO:0000256" key="1">
    <source>
        <dbReference type="ARBA" id="ARBA00022737"/>
    </source>
</evidence>
<evidence type="ECO:0000256" key="3">
    <source>
        <dbReference type="PROSITE-ProRule" id="PRU00023"/>
    </source>
</evidence>
<dbReference type="SMART" id="SM00248">
    <property type="entry name" value="ANK"/>
    <property type="match status" value="4"/>
</dbReference>
<keyword evidence="2 3" id="KW-0040">ANK repeat</keyword>
<dbReference type="AlphaFoldDB" id="A0A517RMZ2"/>
<feature type="repeat" description="ANK" evidence="3">
    <location>
        <begin position="127"/>
        <end position="159"/>
    </location>
</feature>
<dbReference type="KEGG" id="gaz:Pan241w_53680"/>
<sequence>MSVKQIIYQRQRGCWTFYVLFCCCQILLTGCSKQEGASVQEFDPPASTEFDPQELEEARKTLTPLQFSIEYGTFEEVQQALQENPDSIHEPTEFGNMPLHLAVHQGKIKEVELLLKSGADMNARGDYGETPLHVALKDERYELVRLLLTNGADPNKPNDREVAPLSYARDPDYYKLLVDHGARVDLPIVMGLGNCERARHMLAEDPQLVRSLSPKVKERILSDGISMIHFKHERGLLNQYGDQINLQFATGGKFDQHFRKVIAENRDILETLTSQGAPRSFRMQEIDLAIMQNQTPLVELLLEYGAEFPAEDDARRWSFIMSGRRMGLPNLDKSQIIKKYKPFIDKQRREN</sequence>
<dbReference type="EMBL" id="CP036269">
    <property type="protein sequence ID" value="QDT45248.1"/>
    <property type="molecule type" value="Genomic_DNA"/>
</dbReference>
<dbReference type="Proteomes" id="UP000317171">
    <property type="component" value="Chromosome"/>
</dbReference>
<evidence type="ECO:0000313" key="4">
    <source>
        <dbReference type="EMBL" id="QDT45248.1"/>
    </source>
</evidence>
<gene>
    <name evidence="4" type="ORF">Pan241w_53680</name>
</gene>
<proteinExistence type="predicted"/>
<dbReference type="RefSeq" id="WP_198000154.1">
    <property type="nucleotide sequence ID" value="NZ_CP036269.1"/>
</dbReference>